<reference evidence="4 5" key="1">
    <citation type="submission" date="2018-09" db="EMBL/GenBank/DDBJ databases">
        <title>Complete genome sequence of Euzebya sp. DY32-46 isolated from seawater of Pacific Ocean.</title>
        <authorList>
            <person name="Xu L."/>
            <person name="Wu Y.-H."/>
            <person name="Xu X.-W."/>
        </authorList>
    </citation>
    <scope>NUCLEOTIDE SEQUENCE [LARGE SCALE GENOMIC DNA]</scope>
    <source>
        <strain evidence="4 5">DY32-46</strain>
    </source>
</reference>
<evidence type="ECO:0000259" key="2">
    <source>
        <dbReference type="Pfam" id="PF09423"/>
    </source>
</evidence>
<feature type="domain" description="PhoD-like phosphatase metallophosphatase" evidence="2">
    <location>
        <begin position="174"/>
        <end position="481"/>
    </location>
</feature>
<keyword evidence="5" id="KW-1185">Reference proteome</keyword>
<dbReference type="InterPro" id="IPR032093">
    <property type="entry name" value="PhoD_N"/>
</dbReference>
<evidence type="ECO:0000313" key="5">
    <source>
        <dbReference type="Proteomes" id="UP000264006"/>
    </source>
</evidence>
<dbReference type="Pfam" id="PF09423">
    <property type="entry name" value="PhoD"/>
    <property type="match status" value="1"/>
</dbReference>
<dbReference type="Gene3D" id="2.60.40.380">
    <property type="entry name" value="Purple acid phosphatase-like, N-terminal"/>
    <property type="match status" value="1"/>
</dbReference>
<dbReference type="InterPro" id="IPR052900">
    <property type="entry name" value="Phospholipid_Metab_Enz"/>
</dbReference>
<evidence type="ECO:0000259" key="3">
    <source>
        <dbReference type="Pfam" id="PF16655"/>
    </source>
</evidence>
<dbReference type="InterPro" id="IPR018946">
    <property type="entry name" value="PhoD-like_MPP"/>
</dbReference>
<dbReference type="PROSITE" id="PS51318">
    <property type="entry name" value="TAT"/>
    <property type="match status" value="1"/>
</dbReference>
<dbReference type="Pfam" id="PF16655">
    <property type="entry name" value="PhoD_N"/>
    <property type="match status" value="1"/>
</dbReference>
<dbReference type="Gene3D" id="3.60.21.70">
    <property type="entry name" value="PhoD-like phosphatase"/>
    <property type="match status" value="1"/>
</dbReference>
<sequence>MSISRRDVLKASGLAPLLGVSVGRPNRFPPQTAPIGPSAVDVVPPAGWDYPAQVDLLPFGHGVASGDPLADRVIIWTRVSIPDDRGWEVTDPQGVTSTNVVWKVATDPDMVDVRASGAVTTDAGRDWTVKVDVDGLTPNAVYFYCFEALGYRSPVGRTRTAPGPDDDVTELHAAHVACTSWWQDHFSAYARIAERDDVDLVIHVGDHVYEFCGGHPAVRAWEDRFDIDDVDARRWSTRNEARRRYALYYQDPHLMAAHMAAPWVIAVDNHDFADLRDESLSEEERRFGGAEVFWEWSPTRPVRPDHSGTFRPSPGPFANVETPRGAEAFFTHRAMSWGRLLSLIVIDWHYSRQLETEEQAATANDGMPFGPAPAMLGPTQWRWLQDTFEAHAGATHRILLNQKNMGQLGNFNLPTALRDGARELGLTSVENAEDVVDIYPGWTSDRRQLFAFLRDRGIVDNIVLSGDSHGWWAYDLVEDSTAPDYNPVDPWAGDDAGVGLTPVGVELINGMGRPGLVDVVAETACEAGAGQGSAHSCFEAGSDPTFHAAYRAARIPAIAASLAAETAAMAANPSMRYMNWREYGHSMVHLFGDRSELELLASDKTVNTGPGETGPAGTPADTVLARYANQVGRPHLVPLSPLERTAGPAKPAVPAPATLPLRTAR</sequence>
<dbReference type="PANTHER" id="PTHR43606:SF2">
    <property type="entry name" value="ALKALINE PHOSPHATASE FAMILY PROTEIN (AFU_ORTHOLOGUE AFUA_5G03860)"/>
    <property type="match status" value="1"/>
</dbReference>
<dbReference type="AlphaFoldDB" id="A0A346Y5C2"/>
<proteinExistence type="predicted"/>
<protein>
    <submittedName>
        <fullName evidence="4">Putative alkaline phosphatase</fullName>
    </submittedName>
</protein>
<dbReference type="SUPFAM" id="SSF56300">
    <property type="entry name" value="Metallo-dependent phosphatases"/>
    <property type="match status" value="1"/>
</dbReference>
<dbReference type="InterPro" id="IPR038607">
    <property type="entry name" value="PhoD-like_sf"/>
</dbReference>
<evidence type="ECO:0000256" key="1">
    <source>
        <dbReference type="SAM" id="MobiDB-lite"/>
    </source>
</evidence>
<dbReference type="KEGG" id="euz:DVS28_a5012"/>
<evidence type="ECO:0000313" key="4">
    <source>
        <dbReference type="EMBL" id="AXV09669.1"/>
    </source>
</evidence>
<dbReference type="OrthoDB" id="327733at2"/>
<name>A0A346Y5C2_9ACTN</name>
<feature type="domain" description="Phospholipase D N-terminal" evidence="3">
    <location>
        <begin position="61"/>
        <end position="160"/>
    </location>
</feature>
<dbReference type="InterPro" id="IPR006311">
    <property type="entry name" value="TAT_signal"/>
</dbReference>
<organism evidence="4 5">
    <name type="scientific">Euzebya pacifica</name>
    <dbReference type="NCBI Taxonomy" id="1608957"/>
    <lineage>
        <taxon>Bacteria</taxon>
        <taxon>Bacillati</taxon>
        <taxon>Actinomycetota</taxon>
        <taxon>Nitriliruptoria</taxon>
        <taxon>Euzebyales</taxon>
    </lineage>
</organism>
<dbReference type="PANTHER" id="PTHR43606">
    <property type="entry name" value="PHOSPHATASE, PUTATIVE (AFU_ORTHOLOGUE AFUA_6G08710)-RELATED"/>
    <property type="match status" value="1"/>
</dbReference>
<accession>A0A346Y5C2</accession>
<feature type="region of interest" description="Disordered" evidence="1">
    <location>
        <begin position="638"/>
        <end position="665"/>
    </location>
</feature>
<dbReference type="InterPro" id="IPR029052">
    <property type="entry name" value="Metallo-depent_PP-like"/>
</dbReference>
<dbReference type="Proteomes" id="UP000264006">
    <property type="component" value="Chromosome"/>
</dbReference>
<dbReference type="RefSeq" id="WP_114593811.1">
    <property type="nucleotide sequence ID" value="NZ_CP031165.1"/>
</dbReference>
<dbReference type="EMBL" id="CP031165">
    <property type="protein sequence ID" value="AXV09669.1"/>
    <property type="molecule type" value="Genomic_DNA"/>
</dbReference>
<gene>
    <name evidence="4" type="ORF">DVS28_a5012</name>
</gene>
<feature type="compositionally biased region" description="Low complexity" evidence="1">
    <location>
        <begin position="648"/>
        <end position="665"/>
    </location>
</feature>